<comment type="similarity">
    <text evidence="2 8">Belongs to the OSBP family.</text>
</comment>
<dbReference type="InterPro" id="IPR037239">
    <property type="entry name" value="OSBP_sf"/>
</dbReference>
<keyword evidence="3 9" id="KW-0813">Transport</keyword>
<evidence type="ECO:0000256" key="6">
    <source>
        <dbReference type="ARBA" id="ARBA00023121"/>
    </source>
</evidence>
<evidence type="ECO:0000313" key="13">
    <source>
        <dbReference type="Proteomes" id="UP000887568"/>
    </source>
</evidence>
<organism evidence="12 13">
    <name type="scientific">Patiria miniata</name>
    <name type="common">Bat star</name>
    <name type="synonym">Asterina miniata</name>
    <dbReference type="NCBI Taxonomy" id="46514"/>
    <lineage>
        <taxon>Eukaryota</taxon>
        <taxon>Metazoa</taxon>
        <taxon>Echinodermata</taxon>
        <taxon>Eleutherozoa</taxon>
        <taxon>Asterozoa</taxon>
        <taxon>Asteroidea</taxon>
        <taxon>Valvatacea</taxon>
        <taxon>Valvatida</taxon>
        <taxon>Asterinidae</taxon>
        <taxon>Patiria</taxon>
    </lineage>
</organism>
<evidence type="ECO:0000256" key="7">
    <source>
        <dbReference type="ARBA" id="ARBA00023136"/>
    </source>
</evidence>
<dbReference type="PANTHER" id="PTHR10972:SF205">
    <property type="entry name" value="OXYSTEROL-BINDING PROTEIN 1"/>
    <property type="match status" value="1"/>
</dbReference>
<proteinExistence type="inferred from homology"/>
<dbReference type="EnsemblMetazoa" id="XM_038198834.1">
    <property type="protein sequence ID" value="XP_038054762.1"/>
    <property type="gene ID" value="LOC119726981"/>
</dbReference>
<dbReference type="FunFam" id="2.30.29.30:FF:000074">
    <property type="entry name" value="Oxysterol-binding protein"/>
    <property type="match status" value="1"/>
</dbReference>
<dbReference type="InterPro" id="IPR018494">
    <property type="entry name" value="Oxysterol-bd_CS"/>
</dbReference>
<keyword evidence="6" id="KW-0446">Lipid-binding</keyword>
<dbReference type="GO" id="GO:0005886">
    <property type="term" value="C:plasma membrane"/>
    <property type="evidence" value="ECO:0007669"/>
    <property type="project" value="TreeGrafter"/>
</dbReference>
<dbReference type="PANTHER" id="PTHR10972">
    <property type="entry name" value="OXYSTEROL-BINDING PROTEIN-RELATED"/>
    <property type="match status" value="1"/>
</dbReference>
<sequence>MADSSVKNPPPENFKGWLYKWTNYIKGYQRRWFVLSNGLLSYYRNQAEMAHTCRGTINLSGAYIDTEDSCNFVISSGTQTFHLKASSEVERQRWVTSLELAKARAIQMMEEDSDDEEELPSDVDRTELQTTLHILTSKLEDLGICNDLISKHGTALQRALSDLEVIQDPTEAISKLKSINERATLFRITSNAMINACGEYLELAQAQGRKWQKALQYERDQRLRLEDTIETLAKQHNSLEQACREKGRQDHKSVKGTDADDDDEDNEFYDATEDFTSVQLISNVKGHNRTGSDISGNSIASSEGESRPGEPLSTDDLMMQDKHSHKDSSSYWLKPSSIQTGRVRRKTIPTKPTAGLNLWSIIKNCIGKELSKIPVPVNFNEPLSMIQRLGEDLEYAGMLNTAAECKTTLEEMCYVAGFTIGAYASTAVRNTKPFNPLLGETYEFDRSDDLGWRALCEQVSHHPPAAAIHVEAKDWILWTDITIASKFRGKYLQVFPQGIIHIQFRQTGSHYTYRKVTSTVHNIIVGKLWVDQSGECEVVNHTTKECCRINYKPYSYFSGDTPRKVTGVVTDTMGAAKYIISGTWDQKMEYAKVLHTSMDKGSRAKPLYQTAPPKLLWQKNPLPPNAENMYNMTSFCITMNEPEEGIAPTDTRNRPDQRLMEEGLWDDANKEKLRLEEKQRATRRKREAEATAAAEAGKPCDSYKPVWFDRKMDPLTKTITYIYNSRYWDCKEKGEWPECQDIF</sequence>
<dbReference type="SUPFAM" id="SSF50729">
    <property type="entry name" value="PH domain-like"/>
    <property type="match status" value="1"/>
</dbReference>
<feature type="compositionally biased region" description="Basic and acidic residues" evidence="10">
    <location>
        <begin position="319"/>
        <end position="328"/>
    </location>
</feature>
<accession>A0A913ZT23</accession>
<feature type="compositionally biased region" description="Polar residues" evidence="10">
    <location>
        <begin position="289"/>
        <end position="303"/>
    </location>
</feature>
<evidence type="ECO:0000256" key="2">
    <source>
        <dbReference type="ARBA" id="ARBA00008842"/>
    </source>
</evidence>
<dbReference type="Proteomes" id="UP000887568">
    <property type="component" value="Unplaced"/>
</dbReference>
<dbReference type="OrthoDB" id="1854502at2759"/>
<feature type="compositionally biased region" description="Basic and acidic residues" evidence="10">
    <location>
        <begin position="242"/>
        <end position="258"/>
    </location>
</feature>
<keyword evidence="7" id="KW-0472">Membrane</keyword>
<dbReference type="GO" id="GO:0005829">
    <property type="term" value="C:cytosol"/>
    <property type="evidence" value="ECO:0007669"/>
    <property type="project" value="TreeGrafter"/>
</dbReference>
<keyword evidence="13" id="KW-1185">Reference proteome</keyword>
<dbReference type="RefSeq" id="XP_038054762.1">
    <property type="nucleotide sequence ID" value="XM_038198834.1"/>
</dbReference>
<feature type="region of interest" description="Disordered" evidence="10">
    <location>
        <begin position="286"/>
        <end position="333"/>
    </location>
</feature>
<evidence type="ECO:0000313" key="12">
    <source>
        <dbReference type="EnsemblMetazoa" id="XP_038054762.1"/>
    </source>
</evidence>
<name>A0A913ZT23_PATMI</name>
<keyword evidence="5 9" id="KW-0445">Lipid transport</keyword>
<dbReference type="PROSITE" id="PS01013">
    <property type="entry name" value="OSBP"/>
    <property type="match status" value="1"/>
</dbReference>
<reference evidence="12" key="1">
    <citation type="submission" date="2022-11" db="UniProtKB">
        <authorList>
            <consortium name="EnsemblMetazoa"/>
        </authorList>
    </citation>
    <scope>IDENTIFICATION</scope>
</reference>
<evidence type="ECO:0000256" key="3">
    <source>
        <dbReference type="ARBA" id="ARBA00022448"/>
    </source>
</evidence>
<dbReference type="GeneID" id="119726981"/>
<dbReference type="PROSITE" id="PS50003">
    <property type="entry name" value="PH_DOMAIN"/>
    <property type="match status" value="1"/>
</dbReference>
<dbReference type="InterPro" id="IPR011993">
    <property type="entry name" value="PH-like_dom_sf"/>
</dbReference>
<dbReference type="CDD" id="cd13284">
    <property type="entry name" value="PH_OSBP_ORP4"/>
    <property type="match status" value="1"/>
</dbReference>
<dbReference type="GO" id="GO:0097038">
    <property type="term" value="C:perinuclear endoplasmic reticulum"/>
    <property type="evidence" value="ECO:0007669"/>
    <property type="project" value="TreeGrafter"/>
</dbReference>
<feature type="region of interest" description="Disordered" evidence="10">
    <location>
        <begin position="240"/>
        <end position="266"/>
    </location>
</feature>
<evidence type="ECO:0000256" key="1">
    <source>
        <dbReference type="ARBA" id="ARBA00004170"/>
    </source>
</evidence>
<dbReference type="InterPro" id="IPR000648">
    <property type="entry name" value="Oxysterol-bd"/>
</dbReference>
<dbReference type="Gene3D" id="2.30.29.30">
    <property type="entry name" value="Pleckstrin-homology domain (PH domain)/Phosphotyrosine-binding domain (PTB)"/>
    <property type="match status" value="1"/>
</dbReference>
<dbReference type="FunFam" id="2.40.160.120:FF:000003">
    <property type="entry name" value="Oxysterol-binding protein"/>
    <property type="match status" value="1"/>
</dbReference>
<dbReference type="OMA" id="EAHGYAN"/>
<dbReference type="InterPro" id="IPR001849">
    <property type="entry name" value="PH_domain"/>
</dbReference>
<evidence type="ECO:0000256" key="10">
    <source>
        <dbReference type="SAM" id="MobiDB-lite"/>
    </source>
</evidence>
<dbReference type="GO" id="GO:0006869">
    <property type="term" value="P:lipid transport"/>
    <property type="evidence" value="ECO:0007669"/>
    <property type="project" value="UniProtKB-KW"/>
</dbReference>
<comment type="subcellular location">
    <subcellularLocation>
        <location evidence="1">Membrane</location>
        <topology evidence="1">Peripheral membrane protein</topology>
    </subcellularLocation>
</comment>
<keyword evidence="4" id="KW-0597">Phosphoprotein</keyword>
<dbReference type="Pfam" id="PF00169">
    <property type="entry name" value="PH"/>
    <property type="match status" value="1"/>
</dbReference>
<dbReference type="GO" id="GO:0032934">
    <property type="term" value="F:sterol binding"/>
    <property type="evidence" value="ECO:0007669"/>
    <property type="project" value="TreeGrafter"/>
</dbReference>
<dbReference type="SUPFAM" id="SSF144000">
    <property type="entry name" value="Oxysterol-binding protein-like"/>
    <property type="match status" value="1"/>
</dbReference>
<dbReference type="AlphaFoldDB" id="A0A913ZT23"/>
<dbReference type="Gene3D" id="2.40.160.120">
    <property type="match status" value="1"/>
</dbReference>
<protein>
    <recommendedName>
        <fullName evidence="9">Oxysterol-binding protein</fullName>
    </recommendedName>
</protein>
<evidence type="ECO:0000256" key="4">
    <source>
        <dbReference type="ARBA" id="ARBA00022553"/>
    </source>
</evidence>
<dbReference type="SMART" id="SM00233">
    <property type="entry name" value="PH"/>
    <property type="match status" value="1"/>
</dbReference>
<evidence type="ECO:0000256" key="8">
    <source>
        <dbReference type="RuleBase" id="RU003844"/>
    </source>
</evidence>
<dbReference type="Pfam" id="PF01237">
    <property type="entry name" value="Oxysterol_BP"/>
    <property type="match status" value="1"/>
</dbReference>
<feature type="domain" description="PH" evidence="11">
    <location>
        <begin position="11"/>
        <end position="103"/>
    </location>
</feature>
<evidence type="ECO:0000256" key="9">
    <source>
        <dbReference type="RuleBase" id="RU003845"/>
    </source>
</evidence>
<evidence type="ECO:0000259" key="11">
    <source>
        <dbReference type="PROSITE" id="PS50003"/>
    </source>
</evidence>
<evidence type="ECO:0000256" key="5">
    <source>
        <dbReference type="ARBA" id="ARBA00023055"/>
    </source>
</evidence>